<proteinExistence type="predicted"/>
<name>F0UHU5_AJEC8</name>
<evidence type="ECO:0000313" key="3">
    <source>
        <dbReference type="Proteomes" id="UP000008142"/>
    </source>
</evidence>
<gene>
    <name evidence="2" type="ORF">HCEG_04669</name>
</gene>
<dbReference type="STRING" id="544711.F0UHU5"/>
<dbReference type="HOGENOM" id="CLU_1277298_0_0_1"/>
<dbReference type="OMA" id="DEFISGY"/>
<dbReference type="AlphaFoldDB" id="F0UHU5"/>
<accession>F0UHU5</accession>
<dbReference type="OrthoDB" id="4188623at2759"/>
<protein>
    <submittedName>
        <fullName evidence="2">Uncharacterized protein</fullName>
    </submittedName>
</protein>
<evidence type="ECO:0000313" key="2">
    <source>
        <dbReference type="EMBL" id="EGC45454.1"/>
    </source>
</evidence>
<organism evidence="3">
    <name type="scientific">Ajellomyces capsulatus (strain H88)</name>
    <name type="common">Darling's disease fungus</name>
    <name type="synonym">Histoplasma capsulatum</name>
    <dbReference type="NCBI Taxonomy" id="544711"/>
    <lineage>
        <taxon>Eukaryota</taxon>
        <taxon>Fungi</taxon>
        <taxon>Dikarya</taxon>
        <taxon>Ascomycota</taxon>
        <taxon>Pezizomycotina</taxon>
        <taxon>Eurotiomycetes</taxon>
        <taxon>Eurotiomycetidae</taxon>
        <taxon>Onygenales</taxon>
        <taxon>Ajellomycetaceae</taxon>
        <taxon>Histoplasma</taxon>
    </lineage>
</organism>
<dbReference type="EMBL" id="DS990639">
    <property type="protein sequence ID" value="EGC45454.1"/>
    <property type="molecule type" value="Genomic_DNA"/>
</dbReference>
<dbReference type="VEuPathDB" id="FungiDB:I7I53_04235"/>
<feature type="region of interest" description="Disordered" evidence="1">
    <location>
        <begin position="1"/>
        <end position="20"/>
    </location>
</feature>
<evidence type="ECO:0000256" key="1">
    <source>
        <dbReference type="SAM" id="MobiDB-lite"/>
    </source>
</evidence>
<sequence>MILWLRDTESTPNREHNNWTRNENRGCVRYEPAGSGPDGAADARDLTLRAALKADSHTLVFNGMTWKTSLDPHMDGFLHIDDHGILRHYDGDGKVLDYARLELTELTAFAQERYTGGTLDDLLAVWKDADSSLVEDEMIWNPPQDHFALMNSEDALPDTPETLKSGDANLLEASAMLSCRDFFCRQNSQCSLAWGTSSPCRLCLGVSNRTGGYCNP</sequence>
<reference evidence="3" key="1">
    <citation type="submission" date="2008-07" db="EMBL/GenBank/DDBJ databases">
        <title>Annotation of Ajellomyces capsulatus strain H88.</title>
        <authorList>
            <person name="Champion M."/>
            <person name="Cuomo C."/>
            <person name="Ma L.-J."/>
            <person name="Henn M.R."/>
            <person name="Sil A."/>
            <person name="Goldman B."/>
            <person name="Young S.K."/>
            <person name="Kodira C.D."/>
            <person name="Zeng Q."/>
            <person name="Koehrsen M."/>
            <person name="Alvarado L."/>
            <person name="Berlin A."/>
            <person name="Borenstein D."/>
            <person name="Chen Z."/>
            <person name="Engels R."/>
            <person name="Freedman E."/>
            <person name="Gellesch M."/>
            <person name="Goldberg J."/>
            <person name="Griggs A."/>
            <person name="Gujja S."/>
            <person name="Heiman D."/>
            <person name="Hepburn T."/>
            <person name="Howarth C."/>
            <person name="Jen D."/>
            <person name="Larson L."/>
            <person name="Lewis B."/>
            <person name="Mehta T."/>
            <person name="Park D."/>
            <person name="Pearson M."/>
            <person name="Roberts A."/>
            <person name="Saif S."/>
            <person name="Shea T."/>
            <person name="Shenoy N."/>
            <person name="Sisk P."/>
            <person name="Stolte C."/>
            <person name="Sykes S."/>
            <person name="Walk T."/>
            <person name="White J."/>
            <person name="Yandava C."/>
            <person name="Klein B."/>
            <person name="McEwen J.G."/>
            <person name="Puccia R."/>
            <person name="Goldman G.H."/>
            <person name="Felipe M.S."/>
            <person name="Nino-Vega G."/>
            <person name="San-Blas G."/>
            <person name="Taylor J."/>
            <person name="Mendoza L."/>
            <person name="Galagan J."/>
            <person name="Nusbaum C."/>
            <person name="Birren B."/>
        </authorList>
    </citation>
    <scope>NUCLEOTIDE SEQUENCE [LARGE SCALE GENOMIC DNA]</scope>
    <source>
        <strain evidence="3">H88</strain>
    </source>
</reference>
<dbReference type="Proteomes" id="UP000008142">
    <property type="component" value="Unassembled WGS sequence"/>
</dbReference>